<evidence type="ECO:0000313" key="1">
    <source>
        <dbReference type="EMBL" id="PBK91266.1"/>
    </source>
</evidence>
<reference evidence="2" key="1">
    <citation type="journal article" date="2017" name="Nat. Ecol. Evol.">
        <title>Genome expansion and lineage-specific genetic innovations in the forest pathogenic fungi Armillaria.</title>
        <authorList>
            <person name="Sipos G."/>
            <person name="Prasanna A.N."/>
            <person name="Walter M.C."/>
            <person name="O'Connor E."/>
            <person name="Balint B."/>
            <person name="Krizsan K."/>
            <person name="Kiss B."/>
            <person name="Hess J."/>
            <person name="Varga T."/>
            <person name="Slot J."/>
            <person name="Riley R."/>
            <person name="Boka B."/>
            <person name="Rigling D."/>
            <person name="Barry K."/>
            <person name="Lee J."/>
            <person name="Mihaltcheva S."/>
            <person name="LaButti K."/>
            <person name="Lipzen A."/>
            <person name="Waldron R."/>
            <person name="Moloney N.M."/>
            <person name="Sperisen C."/>
            <person name="Kredics L."/>
            <person name="Vagvoelgyi C."/>
            <person name="Patrignani A."/>
            <person name="Fitzpatrick D."/>
            <person name="Nagy I."/>
            <person name="Doyle S."/>
            <person name="Anderson J.B."/>
            <person name="Grigoriev I.V."/>
            <person name="Gueldener U."/>
            <person name="Muensterkoetter M."/>
            <person name="Nagy L.G."/>
        </authorList>
    </citation>
    <scope>NUCLEOTIDE SEQUENCE [LARGE SCALE GENOMIC DNA]</scope>
    <source>
        <strain evidence="2">Ar21-2</strain>
    </source>
</reference>
<dbReference type="Proteomes" id="UP000217790">
    <property type="component" value="Unassembled WGS sequence"/>
</dbReference>
<gene>
    <name evidence="1" type="ORF">ARMGADRAFT_1031936</name>
</gene>
<keyword evidence="2" id="KW-1185">Reference proteome</keyword>
<sequence length="326" mass="36375">MLYEHLWGISNNERTLMRREYLNVPQQRKKDTQVDKLTIFKAHGTRMALQYLRSAEEFPDIDELDDGNIGIGNDELMASEKGDASNGDGYNDTEIGHYNDADDNVGAFPQQEDNIQDTTTNVLTLAGDTSLDLLREAETTKDVQSGSTYTLDTAQLRSIDTNAASDSISTVGSRLHILRQSRKRTRADFDIEKGGSHRCEDCDLEVDIPAELLVYWKILQVNGSVMMTAGEMQDFEFHKSGSNGQRGGGVQGALHMKILIHIVSNFGHFFLLPRQAFLSLLPKSAYYCSSTSDSRAGQITIKNVSLGGIYFIQAVKPIPYFNKELF</sequence>
<accession>A0A2H3DUY4</accession>
<dbReference type="EMBL" id="KZ293662">
    <property type="protein sequence ID" value="PBK91266.1"/>
    <property type="molecule type" value="Genomic_DNA"/>
</dbReference>
<dbReference type="InParanoid" id="A0A2H3DUY4"/>
<protein>
    <submittedName>
        <fullName evidence="1">Uncharacterized protein</fullName>
    </submittedName>
</protein>
<proteinExistence type="predicted"/>
<evidence type="ECO:0000313" key="2">
    <source>
        <dbReference type="Proteomes" id="UP000217790"/>
    </source>
</evidence>
<dbReference type="AlphaFoldDB" id="A0A2H3DUY4"/>
<name>A0A2H3DUY4_ARMGA</name>
<organism evidence="1 2">
    <name type="scientific">Armillaria gallica</name>
    <name type="common">Bulbous honey fungus</name>
    <name type="synonym">Armillaria bulbosa</name>
    <dbReference type="NCBI Taxonomy" id="47427"/>
    <lineage>
        <taxon>Eukaryota</taxon>
        <taxon>Fungi</taxon>
        <taxon>Dikarya</taxon>
        <taxon>Basidiomycota</taxon>
        <taxon>Agaricomycotina</taxon>
        <taxon>Agaricomycetes</taxon>
        <taxon>Agaricomycetidae</taxon>
        <taxon>Agaricales</taxon>
        <taxon>Marasmiineae</taxon>
        <taxon>Physalacriaceae</taxon>
        <taxon>Armillaria</taxon>
    </lineage>
</organism>